<dbReference type="GeneID" id="77951883"/>
<keyword evidence="2" id="KW-1185">Reference proteome</keyword>
<evidence type="ECO:0000313" key="1">
    <source>
        <dbReference type="EMBL" id="QGJ92929.1"/>
    </source>
</evidence>
<dbReference type="Proteomes" id="UP000423645">
    <property type="component" value="Segment"/>
</dbReference>
<dbReference type="EMBL" id="MN586022">
    <property type="protein sequence ID" value="QGJ92929.1"/>
    <property type="molecule type" value="Genomic_DNA"/>
</dbReference>
<organism evidence="1 2">
    <name type="scientific">Gordonia phage Chidiebere</name>
    <dbReference type="NCBI Taxonomy" id="2656530"/>
    <lineage>
        <taxon>Viruses</taxon>
        <taxon>Duplodnaviria</taxon>
        <taxon>Heunggongvirae</taxon>
        <taxon>Uroviricota</taxon>
        <taxon>Caudoviricetes</taxon>
        <taxon>Chidieberevirus</taxon>
        <taxon>Chidieberevirus chidiebere</taxon>
    </lineage>
</organism>
<evidence type="ECO:0000313" key="2">
    <source>
        <dbReference type="Proteomes" id="UP000423645"/>
    </source>
</evidence>
<dbReference type="KEGG" id="vg:77951883"/>
<proteinExistence type="predicted"/>
<name>A0A649VLK4_9CAUD</name>
<accession>A0A649VLK4</accession>
<gene>
    <name evidence="1" type="primary">38</name>
    <name evidence="1" type="ORF">PBI_CHIDIEBERE_38</name>
</gene>
<dbReference type="RefSeq" id="YP_010675556.1">
    <property type="nucleotide sequence ID" value="NC_071005.1"/>
</dbReference>
<sequence>MSLPDRVVGHEVPVVKRLANGNRLLPDTVKVRPPNLPEYLQEDQLGGGVSVTEVNQLIAQARADVLAQVNAMLQNLPTPHVAFIFNQPVPVNVVTVEHNLGRRAVAVTVYSDDYETQYEFFEVYPVDENRTTLSFDDATAFVAVFS</sequence>
<reference evidence="1 2" key="1">
    <citation type="submission" date="2019-10" db="EMBL/GenBank/DDBJ databases">
        <authorList>
            <person name="Zack K.M."/>
            <person name="Garlena R.A."/>
            <person name="Russell D.A."/>
            <person name="Pope W.H."/>
            <person name="Jacobs-Sera D."/>
            <person name="Hatfull G.F."/>
        </authorList>
    </citation>
    <scope>NUCLEOTIDE SEQUENCE [LARGE SCALE GENOMIC DNA]</scope>
</reference>
<protein>
    <submittedName>
        <fullName evidence="1">Uncharacterized protein</fullName>
    </submittedName>
</protein>